<evidence type="ECO:0000313" key="4">
    <source>
        <dbReference type="Proteomes" id="UP000001026"/>
    </source>
</evidence>
<sequence>MMKLFITGASGFIGSHLTNLAKKKGYEIIALNRSYISSQNHDKNIKWLNKDLLDINMYDLEEVDILFNLASAGVSPKEASIQELTKTNILGSIKLMEESIKANVKRCIFTGSCHEYGLSSDRYKMIPSNAPLIPTNNYARSKVASFYMLEALCKNYQTEFIYPRIFSAYGLGQNEMNFWPSLRNAALNNLDFKMTKGTQIRDFIPVEEVAEHLINCCSRKDVIKGTPLVFNIGSGSPISIIDFAKKEWKRLKAKGQLLNGVIPERENEPNSFVPDLNNLYEKKI</sequence>
<dbReference type="KEGG" id="pmm:PMM1202"/>
<feature type="domain" description="NAD-dependent epimerase/dehydratase" evidence="2">
    <location>
        <begin position="5"/>
        <end position="233"/>
    </location>
</feature>
<organism evidence="3 4">
    <name type="scientific">Prochlorococcus marinus subsp. pastoris (strain CCMP1986 / NIES-2087 / MED4)</name>
    <dbReference type="NCBI Taxonomy" id="59919"/>
    <lineage>
        <taxon>Bacteria</taxon>
        <taxon>Bacillati</taxon>
        <taxon>Cyanobacteriota</taxon>
        <taxon>Cyanophyceae</taxon>
        <taxon>Synechococcales</taxon>
        <taxon>Prochlorococcaceae</taxon>
        <taxon>Prochlorococcus</taxon>
    </lineage>
</organism>
<evidence type="ECO:0000259" key="2">
    <source>
        <dbReference type="Pfam" id="PF01370"/>
    </source>
</evidence>
<dbReference type="InterPro" id="IPR036291">
    <property type="entry name" value="NAD(P)-bd_dom_sf"/>
</dbReference>
<dbReference type="HOGENOM" id="CLU_007383_1_7_3"/>
<reference evidence="3 4" key="1">
    <citation type="journal article" date="2003" name="Nature">
        <title>Genome divergence in two Prochlorococcus ecotypes reflects oceanic niche differentiation.</title>
        <authorList>
            <person name="Rocap G."/>
            <person name="Larimer F.W."/>
            <person name="Lamerdin J.E."/>
            <person name="Malfatti S."/>
            <person name="Chain P."/>
            <person name="Ahlgren N.A."/>
            <person name="Arellano A."/>
            <person name="Coleman M."/>
            <person name="Hauser L."/>
            <person name="Hess W.R."/>
            <person name="Johnson Z.I."/>
            <person name="Land M.L."/>
            <person name="Lindell D."/>
            <person name="Post A.F."/>
            <person name="Regala W."/>
            <person name="Shah M."/>
            <person name="Shaw S.L."/>
            <person name="Steglich C."/>
            <person name="Sullivan M.B."/>
            <person name="Ting C.S."/>
            <person name="Tolonen A."/>
            <person name="Webb E.A."/>
            <person name="Zinser E.R."/>
            <person name="Chisholm S.W."/>
        </authorList>
    </citation>
    <scope>NUCLEOTIDE SEQUENCE [LARGE SCALE GENOMIC DNA]</scope>
    <source>
        <strain evidence="4">CCMP1986 / NIES-2087 / MED4</strain>
    </source>
</reference>
<evidence type="ECO:0000256" key="1">
    <source>
        <dbReference type="ARBA" id="ARBA00007637"/>
    </source>
</evidence>
<gene>
    <name evidence="3" type="ordered locus">PMM1202</name>
</gene>
<proteinExistence type="inferred from homology"/>
<protein>
    <submittedName>
        <fullName evidence="3">Possible nucleoside-diphosphate-sugar epimerase</fullName>
    </submittedName>
</protein>
<dbReference type="Gene3D" id="3.40.50.720">
    <property type="entry name" value="NAD(P)-binding Rossmann-like Domain"/>
    <property type="match status" value="1"/>
</dbReference>
<comment type="similarity">
    <text evidence="1">Belongs to the NAD(P)-dependent epimerase/dehydratase family.</text>
</comment>
<dbReference type="Proteomes" id="UP000001026">
    <property type="component" value="Chromosome"/>
</dbReference>
<dbReference type="STRING" id="59919.PMM1202"/>
<dbReference type="CDD" id="cd08946">
    <property type="entry name" value="SDR_e"/>
    <property type="match status" value="1"/>
</dbReference>
<dbReference type="SUPFAM" id="SSF51735">
    <property type="entry name" value="NAD(P)-binding Rossmann-fold domains"/>
    <property type="match status" value="1"/>
</dbReference>
<evidence type="ECO:0000313" key="3">
    <source>
        <dbReference type="EMBL" id="CAE19661.1"/>
    </source>
</evidence>
<accession>Q7V0Q4</accession>
<dbReference type="Pfam" id="PF01370">
    <property type="entry name" value="Epimerase"/>
    <property type="match status" value="1"/>
</dbReference>
<name>Q7V0Q4_PROMP</name>
<dbReference type="AlphaFoldDB" id="Q7V0Q4"/>
<dbReference type="InterPro" id="IPR001509">
    <property type="entry name" value="Epimerase_deHydtase"/>
</dbReference>
<dbReference type="EMBL" id="BX548174">
    <property type="protein sequence ID" value="CAE19661.1"/>
    <property type="molecule type" value="Genomic_DNA"/>
</dbReference>
<dbReference type="PANTHER" id="PTHR43000">
    <property type="entry name" value="DTDP-D-GLUCOSE 4,6-DEHYDRATASE-RELATED"/>
    <property type="match status" value="1"/>
</dbReference>
<dbReference type="eggNOG" id="COG0451">
    <property type="taxonomic scope" value="Bacteria"/>
</dbReference>
<dbReference type="OrthoDB" id="9771073at2"/>